<feature type="region of interest" description="Disordered" evidence="1">
    <location>
        <begin position="366"/>
        <end position="388"/>
    </location>
</feature>
<name>A0A9P6UXG5_9FUNG</name>
<dbReference type="Proteomes" id="UP000738325">
    <property type="component" value="Unassembled WGS sequence"/>
</dbReference>
<evidence type="ECO:0000313" key="2">
    <source>
        <dbReference type="EMBL" id="KAG0324094.1"/>
    </source>
</evidence>
<feature type="region of interest" description="Disordered" evidence="1">
    <location>
        <begin position="497"/>
        <end position="531"/>
    </location>
</feature>
<feature type="compositionally biased region" description="Polar residues" evidence="1">
    <location>
        <begin position="654"/>
        <end position="671"/>
    </location>
</feature>
<protein>
    <submittedName>
        <fullName evidence="2">Uncharacterized protein</fullName>
    </submittedName>
</protein>
<reference evidence="2" key="1">
    <citation type="journal article" date="2020" name="Fungal Divers.">
        <title>Resolving the Mortierellaceae phylogeny through synthesis of multi-gene phylogenetics and phylogenomics.</title>
        <authorList>
            <person name="Vandepol N."/>
            <person name="Liber J."/>
            <person name="Desiro A."/>
            <person name="Na H."/>
            <person name="Kennedy M."/>
            <person name="Barry K."/>
            <person name="Grigoriev I.V."/>
            <person name="Miller A.N."/>
            <person name="O'Donnell K."/>
            <person name="Stajich J.E."/>
            <person name="Bonito G."/>
        </authorList>
    </citation>
    <scope>NUCLEOTIDE SEQUENCE</scope>
    <source>
        <strain evidence="2">REB-010B</strain>
    </source>
</reference>
<gene>
    <name evidence="2" type="ORF">BGZ99_002199</name>
</gene>
<feature type="region of interest" description="Disordered" evidence="1">
    <location>
        <begin position="415"/>
        <end position="479"/>
    </location>
</feature>
<feature type="region of interest" description="Disordered" evidence="1">
    <location>
        <begin position="269"/>
        <end position="293"/>
    </location>
</feature>
<accession>A0A9P6UXG5</accession>
<dbReference type="EMBL" id="JAAAIP010000163">
    <property type="protein sequence ID" value="KAG0324094.1"/>
    <property type="molecule type" value="Genomic_DNA"/>
</dbReference>
<feature type="compositionally biased region" description="Low complexity" evidence="1">
    <location>
        <begin position="458"/>
        <end position="478"/>
    </location>
</feature>
<feature type="region of interest" description="Disordered" evidence="1">
    <location>
        <begin position="329"/>
        <end position="349"/>
    </location>
</feature>
<evidence type="ECO:0000256" key="1">
    <source>
        <dbReference type="SAM" id="MobiDB-lite"/>
    </source>
</evidence>
<keyword evidence="3" id="KW-1185">Reference proteome</keyword>
<evidence type="ECO:0000313" key="3">
    <source>
        <dbReference type="Proteomes" id="UP000738325"/>
    </source>
</evidence>
<feature type="compositionally biased region" description="Polar residues" evidence="1">
    <location>
        <begin position="519"/>
        <end position="528"/>
    </location>
</feature>
<feature type="compositionally biased region" description="Gly residues" evidence="1">
    <location>
        <begin position="428"/>
        <end position="453"/>
    </location>
</feature>
<proteinExistence type="predicted"/>
<feature type="compositionally biased region" description="Polar residues" evidence="1">
    <location>
        <begin position="416"/>
        <end position="426"/>
    </location>
</feature>
<dbReference type="AlphaFoldDB" id="A0A9P6UXG5"/>
<sequence>MHRVDQGRHVQDTIAAFSRLMVDSKTSNKSEAVLPQLTFSTPPVAISVPDTTATAATNTAAIVAQVSSISPLSLPAATLSTPSSTLLASSHLSCTSASSPSSSATPYIASTVPAAMNGATSAVATVAMENQPPLLISQPIVPMSVIPAAIIVGTQSAPSCVSLGAIHGTSSSTSAGLAAMTSLLPLVGRDYLSYSSLNATLMATDAVVADNTPRPLSSMEYAESWLPTAIPNMTEPCPDLLLPLAPAQNEVATAAPPRVVEHITSNMFGTSTENSGQVHEGAMSRARVSSDRQSIHPLEMEPDTEEEAQVRVFANDSVHPLSQPRPLLQQSRVQQPQQQPQQQNPPQMVLRKKTSLAAKLRKVFVKQGPSSSVETQEDIMSLSSNDDDMKTEALRSNSMNISSTHPFAAVLDQHRGSVSSVSSNDTALGGGHASSSGGSRGLGGGGGGGGRAGEGLRRGSAQTVTPLTSPDTSPLSSPRIKANTLLSMSSLGQQLDLSEVDPSSLPSPDPISAPEENSAMCSGTSTPMPATFDASLKEADTNLAPLQIVIDDKGMLQPTPTRTVKKRLSFASISSFFGSKNGQERRTPKQQRSSSVPHVESPLTVVGRQIAGFQRRHSLNDLHDSNNNNNNKENQSEKSVANSASWDRGHGTPKVQQQPTPDSSLLASASTGAPRPPIAADATTRATPRKLSLNNVFKKQSKQHKKKGAATPLVSPAKPLKSALLIPMVLMAQRGFTTHVASRADGDLLRSGHRVALVGASSNSSNNISRASTLAIISNTTTTTLPLILPRANVHIVQTIHWRV</sequence>
<organism evidence="2 3">
    <name type="scientific">Dissophora globulifera</name>
    <dbReference type="NCBI Taxonomy" id="979702"/>
    <lineage>
        <taxon>Eukaryota</taxon>
        <taxon>Fungi</taxon>
        <taxon>Fungi incertae sedis</taxon>
        <taxon>Mucoromycota</taxon>
        <taxon>Mortierellomycotina</taxon>
        <taxon>Mortierellomycetes</taxon>
        <taxon>Mortierellales</taxon>
        <taxon>Mortierellaceae</taxon>
        <taxon>Dissophora</taxon>
    </lineage>
</organism>
<dbReference type="OrthoDB" id="5563016at2759"/>
<feature type="region of interest" description="Disordered" evidence="1">
    <location>
        <begin position="619"/>
        <end position="692"/>
    </location>
</feature>
<feature type="region of interest" description="Disordered" evidence="1">
    <location>
        <begin position="578"/>
        <end position="603"/>
    </location>
</feature>
<comment type="caution">
    <text evidence="2">The sequence shown here is derived from an EMBL/GenBank/DDBJ whole genome shotgun (WGS) entry which is preliminary data.</text>
</comment>
<feature type="compositionally biased region" description="Low complexity" evidence="1">
    <location>
        <begin position="329"/>
        <end position="347"/>
    </location>
</feature>